<dbReference type="SUPFAM" id="SSF160940">
    <property type="entry name" value="Api92-like"/>
    <property type="match status" value="1"/>
</dbReference>
<dbReference type="InterPro" id="IPR009694">
    <property type="entry name" value="DUF1281"/>
</dbReference>
<name>A0A1Q5TK05_9GAMM</name>
<dbReference type="Pfam" id="PF18406">
    <property type="entry name" value="DUF1281_C"/>
    <property type="match status" value="1"/>
</dbReference>
<evidence type="ECO:0000259" key="2">
    <source>
        <dbReference type="Pfam" id="PF18406"/>
    </source>
</evidence>
<dbReference type="Gene3D" id="3.30.70.1270">
    <property type="entry name" value="Api92-like domains"/>
    <property type="match status" value="1"/>
</dbReference>
<comment type="caution">
    <text evidence="3">The sequence shown here is derived from an EMBL/GenBank/DDBJ whole genome shotgun (WGS) entry which is preliminary data.</text>
</comment>
<accession>A0A1Q5TK05</accession>
<dbReference type="Proteomes" id="UP000186277">
    <property type="component" value="Unassembled WGS sequence"/>
</dbReference>
<proteinExistence type="predicted"/>
<gene>
    <name evidence="3" type="ORF">Xentx_03523</name>
</gene>
<evidence type="ECO:0000259" key="1">
    <source>
        <dbReference type="Pfam" id="PF06924"/>
    </source>
</evidence>
<reference evidence="3 4" key="1">
    <citation type="submission" date="2016-09" db="EMBL/GenBank/DDBJ databases">
        <title>Xenorhabdus thuongxuanensis sp. nov. and Xenorhabdus eapokensis sp. nov., isolated from Steinernema species.</title>
        <authorList>
            <person name="Kaempfer P."/>
            <person name="Tobias N.J."/>
            <person name="Phan Ke L."/>
            <person name="Bode H.B."/>
            <person name="Glaeser S.P."/>
        </authorList>
    </citation>
    <scope>NUCLEOTIDE SEQUENCE [LARGE SCALE GENOMIC DNA]</scope>
    <source>
        <strain evidence="3 4">30TX1</strain>
    </source>
</reference>
<sequence length="176" mass="20549">MTYIYKRQETNWRSYLPCSFSENIWEESEQKVEGLPFDMLLVKPTHLANELNGFSGNFLYGIESAYGYYLDEYHVKCPYGLDMNVESDDGWMMADFDTPWSPPKGELFSLLSQRHECEITHYYCEEGMGYCGYEIYKNGMLVESANDQLKYEEDEEGYDQVVDPDYIIDNVAHFGG</sequence>
<feature type="domain" description="YubB ferredoxin-like" evidence="2">
    <location>
        <begin position="88"/>
        <end position="164"/>
    </location>
</feature>
<dbReference type="AlphaFoldDB" id="A0A1Q5TK05"/>
<evidence type="ECO:0000313" key="4">
    <source>
        <dbReference type="Proteomes" id="UP000186277"/>
    </source>
</evidence>
<protein>
    <submittedName>
        <fullName evidence="3">Uncharacterized protein</fullName>
    </submittedName>
</protein>
<dbReference type="Pfam" id="PF06924">
    <property type="entry name" value="DUF1281"/>
    <property type="match status" value="1"/>
</dbReference>
<dbReference type="OrthoDB" id="6452062at2"/>
<keyword evidence="4" id="KW-1185">Reference proteome</keyword>
<dbReference type="EMBL" id="MKGR01000053">
    <property type="protein sequence ID" value="OKP00550.1"/>
    <property type="molecule type" value="Genomic_DNA"/>
</dbReference>
<dbReference type="InterPro" id="IPR041329">
    <property type="entry name" value="YubB_C"/>
</dbReference>
<feature type="domain" description="DUF1281" evidence="1">
    <location>
        <begin position="3"/>
        <end position="76"/>
    </location>
</feature>
<evidence type="ECO:0000313" key="3">
    <source>
        <dbReference type="EMBL" id="OKP00550.1"/>
    </source>
</evidence>
<organism evidence="3 4">
    <name type="scientific">Xenorhabdus thuongxuanensis</name>
    <dbReference type="NCBI Taxonomy" id="1873484"/>
    <lineage>
        <taxon>Bacteria</taxon>
        <taxon>Pseudomonadati</taxon>
        <taxon>Pseudomonadota</taxon>
        <taxon>Gammaproteobacteria</taxon>
        <taxon>Enterobacterales</taxon>
        <taxon>Morganellaceae</taxon>
        <taxon>Xenorhabdus</taxon>
    </lineage>
</organism>